<name>A9V7F7_MONBE</name>
<keyword evidence="5" id="KW-1185">Reference proteome</keyword>
<dbReference type="KEGG" id="mbr:MONBRDRAFT_28183"/>
<dbReference type="InterPro" id="IPR007529">
    <property type="entry name" value="Znf_HIT"/>
</dbReference>
<evidence type="ECO:0000256" key="2">
    <source>
        <dbReference type="SAM" id="MobiDB-lite"/>
    </source>
</evidence>
<evidence type="ECO:0000259" key="3">
    <source>
        <dbReference type="PROSITE" id="PS51083"/>
    </source>
</evidence>
<keyword evidence="1" id="KW-0862">Zinc</keyword>
<proteinExistence type="predicted"/>
<reference evidence="4 5" key="1">
    <citation type="journal article" date="2008" name="Nature">
        <title>The genome of the choanoflagellate Monosiga brevicollis and the origin of metazoans.</title>
        <authorList>
            <consortium name="JGI Sequencing"/>
            <person name="King N."/>
            <person name="Westbrook M.J."/>
            <person name="Young S.L."/>
            <person name="Kuo A."/>
            <person name="Abedin M."/>
            <person name="Chapman J."/>
            <person name="Fairclough S."/>
            <person name="Hellsten U."/>
            <person name="Isogai Y."/>
            <person name="Letunic I."/>
            <person name="Marr M."/>
            <person name="Pincus D."/>
            <person name="Putnam N."/>
            <person name="Rokas A."/>
            <person name="Wright K.J."/>
            <person name="Zuzow R."/>
            <person name="Dirks W."/>
            <person name="Good M."/>
            <person name="Goodstein D."/>
            <person name="Lemons D."/>
            <person name="Li W."/>
            <person name="Lyons J.B."/>
            <person name="Morris A."/>
            <person name="Nichols S."/>
            <person name="Richter D.J."/>
            <person name="Salamov A."/>
            <person name="Bork P."/>
            <person name="Lim W.A."/>
            <person name="Manning G."/>
            <person name="Miller W.T."/>
            <person name="McGinnis W."/>
            <person name="Shapiro H."/>
            <person name="Tjian R."/>
            <person name="Grigoriev I.V."/>
            <person name="Rokhsar D."/>
        </authorList>
    </citation>
    <scope>NUCLEOTIDE SEQUENCE [LARGE SCALE GENOMIC DNA]</scope>
    <source>
        <strain evidence="5">MX1 / ATCC 50154</strain>
    </source>
</reference>
<dbReference type="STRING" id="81824.A9V7F7"/>
<evidence type="ECO:0000313" key="4">
    <source>
        <dbReference type="EMBL" id="EDQ86578.1"/>
    </source>
</evidence>
<dbReference type="AlphaFoldDB" id="A9V7F7"/>
<organism evidence="4 5">
    <name type="scientific">Monosiga brevicollis</name>
    <name type="common">Choanoflagellate</name>
    <dbReference type="NCBI Taxonomy" id="81824"/>
    <lineage>
        <taxon>Eukaryota</taxon>
        <taxon>Choanoflagellata</taxon>
        <taxon>Craspedida</taxon>
        <taxon>Salpingoecidae</taxon>
        <taxon>Monosiga</taxon>
    </lineage>
</organism>
<evidence type="ECO:0000256" key="1">
    <source>
        <dbReference type="PROSITE-ProRule" id="PRU00453"/>
    </source>
</evidence>
<dbReference type="GO" id="GO:0008270">
    <property type="term" value="F:zinc ion binding"/>
    <property type="evidence" value="ECO:0007669"/>
    <property type="project" value="UniProtKB-UniRule"/>
</dbReference>
<dbReference type="InterPro" id="IPR039646">
    <property type="entry name" value="ZNHIT2"/>
</dbReference>
<dbReference type="EMBL" id="CH991565">
    <property type="protein sequence ID" value="EDQ86578.1"/>
    <property type="molecule type" value="Genomic_DNA"/>
</dbReference>
<dbReference type="OMA" id="KENDRAC"/>
<dbReference type="Gene3D" id="3.30.60.190">
    <property type="match status" value="1"/>
</dbReference>
<dbReference type="FunCoup" id="A9V7F7">
    <property type="interactions" value="337"/>
</dbReference>
<dbReference type="SUPFAM" id="SSF144232">
    <property type="entry name" value="HIT/MYND zinc finger-like"/>
    <property type="match status" value="1"/>
</dbReference>
<feature type="compositionally biased region" description="Basic and acidic residues" evidence="2">
    <location>
        <begin position="517"/>
        <end position="527"/>
    </location>
</feature>
<evidence type="ECO:0000313" key="5">
    <source>
        <dbReference type="Proteomes" id="UP000001357"/>
    </source>
</evidence>
<dbReference type="eggNOG" id="KOG4317">
    <property type="taxonomic scope" value="Eukaryota"/>
</dbReference>
<gene>
    <name evidence="4" type="ORF">MONBRDRAFT_28183</name>
</gene>
<feature type="domain" description="HIT-type" evidence="3">
    <location>
        <begin position="37"/>
        <end position="70"/>
    </location>
</feature>
<dbReference type="PANTHER" id="PTHR15555">
    <property type="entry name" value="ZINC FINGER HIT DOMAIN CONTAINING PROTEIN 2 PROTEIN FON -RELATED"/>
    <property type="match status" value="1"/>
</dbReference>
<keyword evidence="1" id="KW-0479">Metal-binding</keyword>
<sequence length="527" mass="57303">MAVEAVSGTAEAVETSSPSPSPSPSPSFGLEARTRFCGLCLTRPAQYTCPRCSARYCGLECYRSPAHEHCAEGFYEQEVRRALTEQRVDQAERRRMLDILQRLRDTDPENALLGPGGLPDVLDAFEPVTGDSLDDGGGDEDAAVDAGVDEEAARLTQVLSLLDAQPNADVADLLAHLSPDQQSAFAQLMRDQQLGADVALWTPWWHRADPEPRLIEVLDSNQDNVEASPAEAPSSDPADALQHYSSLLASLDRPLVTLAELLGPRAGPNPTVGASVPYDMILQLLRYCYALRLYNGETHDSLLPLVGALLQGNDVLTAREQCGELSAAVAHFVLACTTRPSLQSAPEQVVLALDDARAVLQSGHRVQACLVHCLNLLQLALALSKTTWQAHGEALAGVQRKHARQAQHKLYFYACWWQACLDKPQLAEKEAPTSARLQPTGGDGLAMSLEIWRADLARLAATRRRDLGLKELSEDHFELADEEVPVQSLGAGLTRTLRVVDEANKSVPSPFRATAASDKRRPLVQEL</sequence>
<dbReference type="CDD" id="cd23024">
    <property type="entry name" value="zf-HIT_ZNHIT2-3"/>
    <property type="match status" value="1"/>
</dbReference>
<dbReference type="Proteomes" id="UP000001357">
    <property type="component" value="Unassembled WGS sequence"/>
</dbReference>
<dbReference type="Pfam" id="PF04438">
    <property type="entry name" value="zf-HIT"/>
    <property type="match status" value="1"/>
</dbReference>
<dbReference type="InParanoid" id="A9V7F7"/>
<dbReference type="RefSeq" id="XP_001748691.1">
    <property type="nucleotide sequence ID" value="XM_001748639.1"/>
</dbReference>
<feature type="region of interest" description="Disordered" evidence="2">
    <location>
        <begin position="1"/>
        <end position="27"/>
    </location>
</feature>
<dbReference type="GeneID" id="5893949"/>
<feature type="region of interest" description="Disordered" evidence="2">
    <location>
        <begin position="508"/>
        <end position="527"/>
    </location>
</feature>
<keyword evidence="1" id="KW-0863">Zinc-finger</keyword>
<dbReference type="PROSITE" id="PS51083">
    <property type="entry name" value="ZF_HIT"/>
    <property type="match status" value="1"/>
</dbReference>
<dbReference type="PANTHER" id="PTHR15555:SF0">
    <property type="entry name" value="ZINC FINGER HIT DOMAIN-CONTAINING PROTEIN 2"/>
    <property type="match status" value="1"/>
</dbReference>
<accession>A9V7F7</accession>
<protein>
    <recommendedName>
        <fullName evidence="3">HIT-type domain-containing protein</fullName>
    </recommendedName>
</protein>